<dbReference type="PANTHER" id="PTHR23246:SF24">
    <property type="entry name" value="MYB DNA-BINDING DOMAIN-CONTAINING PROTEIN"/>
    <property type="match status" value="1"/>
</dbReference>
<dbReference type="SUPFAM" id="SSF46689">
    <property type="entry name" value="Homeodomain-like"/>
    <property type="match status" value="1"/>
</dbReference>
<sequence length="524" mass="55886">MQAHLYTSDISTALTSLQLETSYRAPVSGVEEGGKRVSRLSALAIYELAAPIGKARRDTVTVDIASLIKGSDSNESTTTPTQQAPSTSASTFPPARATTTAPPIGPPPPPLASFAVAPGAVSSQFGFVGGAGFRGFGASTVPGPSQTTSTSAPALASRPVGVGSNKRSMPPHTSESPAKKQSKWSPEEDALIIELRGSGMKWDDISKRLPGRSSISCRLHYQNYLERRSEWDEERKNKLARLYERFKPEMWAKVAEEMQVPWRAAEAMHWQLGENEMARRAGVVPFTLNMNPNDSQGSHAGHHHLHHRISPTRGGGHGHSQSQGSLPTIPSPRYHHHQRGPPPPSLIPPPMATGRPLAVRRESLPPRAPEPLDYGYGPPHPPPPPPPGPPFSGLAPIQTTSLGPGQGRGGVLPSVAELTTGISPYSTPAYSVGAPSASPIHSATASPVPLLPPLGYSSSSYGYSHVESSSGSKRRASPDVGRETSRRRHMYPRSENGDYPPLPPPPPPPMGLGPIPARRSRYEP</sequence>
<feature type="domain" description="Myb-like" evidence="2">
    <location>
        <begin position="176"/>
        <end position="225"/>
    </location>
</feature>
<dbReference type="SMART" id="SM00717">
    <property type="entry name" value="SANT"/>
    <property type="match status" value="1"/>
</dbReference>
<gene>
    <name evidence="4" type="ORF">QBC40DRAFT_345151</name>
</gene>
<feature type="region of interest" description="Disordered" evidence="1">
    <location>
        <begin position="425"/>
        <end position="524"/>
    </location>
</feature>
<dbReference type="InterPro" id="IPR009057">
    <property type="entry name" value="Homeodomain-like_sf"/>
</dbReference>
<feature type="compositionally biased region" description="Basic residues" evidence="1">
    <location>
        <begin position="300"/>
        <end position="310"/>
    </location>
</feature>
<dbReference type="PROSITE" id="PS51294">
    <property type="entry name" value="HTH_MYB"/>
    <property type="match status" value="1"/>
</dbReference>
<dbReference type="AlphaFoldDB" id="A0AAN6XU90"/>
<dbReference type="InterPro" id="IPR053095">
    <property type="entry name" value="Actin-binding/GATA_Znf"/>
</dbReference>
<feature type="compositionally biased region" description="Polar residues" evidence="1">
    <location>
        <begin position="165"/>
        <end position="176"/>
    </location>
</feature>
<accession>A0AAN6XU90</accession>
<reference evidence="4" key="2">
    <citation type="submission" date="2023-05" db="EMBL/GenBank/DDBJ databases">
        <authorList>
            <consortium name="Lawrence Berkeley National Laboratory"/>
            <person name="Steindorff A."/>
            <person name="Hensen N."/>
            <person name="Bonometti L."/>
            <person name="Westerberg I."/>
            <person name="Brannstrom I.O."/>
            <person name="Guillou S."/>
            <person name="Cros-Aarteil S."/>
            <person name="Calhoun S."/>
            <person name="Haridas S."/>
            <person name="Kuo A."/>
            <person name="Mondo S."/>
            <person name="Pangilinan J."/>
            <person name="Riley R."/>
            <person name="Labutti K."/>
            <person name="Andreopoulos B."/>
            <person name="Lipzen A."/>
            <person name="Chen C."/>
            <person name="Yanf M."/>
            <person name="Daum C."/>
            <person name="Ng V."/>
            <person name="Clum A."/>
            <person name="Ohm R."/>
            <person name="Martin F."/>
            <person name="Silar P."/>
            <person name="Natvig D."/>
            <person name="Lalanne C."/>
            <person name="Gautier V."/>
            <person name="Ament-Velasquez S.L."/>
            <person name="Kruys A."/>
            <person name="Hutchinson M.I."/>
            <person name="Powell A.J."/>
            <person name="Barry K."/>
            <person name="Miller A.N."/>
            <person name="Grigoriev I.V."/>
            <person name="Debuchy R."/>
            <person name="Gladieux P."/>
            <person name="Thoren M.H."/>
            <person name="Johannesson H."/>
        </authorList>
    </citation>
    <scope>NUCLEOTIDE SEQUENCE</scope>
    <source>
        <strain evidence="4">CBS 315.58</strain>
    </source>
</reference>
<feature type="region of interest" description="Disordered" evidence="1">
    <location>
        <begin position="70"/>
        <end position="110"/>
    </location>
</feature>
<feature type="compositionally biased region" description="Pro residues" evidence="1">
    <location>
        <begin position="500"/>
        <end position="511"/>
    </location>
</feature>
<evidence type="ECO:0000259" key="3">
    <source>
        <dbReference type="PROSITE" id="PS51294"/>
    </source>
</evidence>
<evidence type="ECO:0000313" key="4">
    <source>
        <dbReference type="EMBL" id="KAK4204662.1"/>
    </source>
</evidence>
<feature type="domain" description="HTH myb-type" evidence="3">
    <location>
        <begin position="176"/>
        <end position="229"/>
    </location>
</feature>
<comment type="caution">
    <text evidence="4">The sequence shown here is derived from an EMBL/GenBank/DDBJ whole genome shotgun (WGS) entry which is preliminary data.</text>
</comment>
<keyword evidence="5" id="KW-1185">Reference proteome</keyword>
<protein>
    <recommendedName>
        <fullName evidence="6">MYB transcription factor</fullName>
    </recommendedName>
</protein>
<dbReference type="Gene3D" id="1.10.10.60">
    <property type="entry name" value="Homeodomain-like"/>
    <property type="match status" value="1"/>
</dbReference>
<dbReference type="PROSITE" id="PS50090">
    <property type="entry name" value="MYB_LIKE"/>
    <property type="match status" value="1"/>
</dbReference>
<dbReference type="CDD" id="cd00167">
    <property type="entry name" value="SANT"/>
    <property type="match status" value="1"/>
</dbReference>
<dbReference type="PANTHER" id="PTHR23246">
    <property type="entry name" value="NEW-GLUE PROTEIN"/>
    <property type="match status" value="1"/>
</dbReference>
<dbReference type="Proteomes" id="UP001303160">
    <property type="component" value="Unassembled WGS sequence"/>
</dbReference>
<dbReference type="Pfam" id="PF00249">
    <property type="entry name" value="Myb_DNA-binding"/>
    <property type="match status" value="1"/>
</dbReference>
<feature type="compositionally biased region" description="Polar residues" evidence="1">
    <location>
        <begin position="142"/>
        <end position="152"/>
    </location>
</feature>
<evidence type="ECO:0000256" key="1">
    <source>
        <dbReference type="SAM" id="MobiDB-lite"/>
    </source>
</evidence>
<evidence type="ECO:0008006" key="6">
    <source>
        <dbReference type="Google" id="ProtNLM"/>
    </source>
</evidence>
<feature type="compositionally biased region" description="Low complexity" evidence="1">
    <location>
        <begin position="76"/>
        <end position="102"/>
    </location>
</feature>
<feature type="compositionally biased region" description="Low complexity" evidence="1">
    <location>
        <begin position="453"/>
        <end position="471"/>
    </location>
</feature>
<proteinExistence type="predicted"/>
<feature type="compositionally biased region" description="Pro residues" evidence="1">
    <location>
        <begin position="378"/>
        <end position="390"/>
    </location>
</feature>
<feature type="region of interest" description="Disordered" evidence="1">
    <location>
        <begin position="139"/>
        <end position="186"/>
    </location>
</feature>
<feature type="compositionally biased region" description="Pro residues" evidence="1">
    <location>
        <begin position="340"/>
        <end position="351"/>
    </location>
</feature>
<reference evidence="4" key="1">
    <citation type="journal article" date="2023" name="Mol. Phylogenet. Evol.">
        <title>Genome-scale phylogeny and comparative genomics of the fungal order Sordariales.</title>
        <authorList>
            <person name="Hensen N."/>
            <person name="Bonometti L."/>
            <person name="Westerberg I."/>
            <person name="Brannstrom I.O."/>
            <person name="Guillou S."/>
            <person name="Cros-Aarteil S."/>
            <person name="Calhoun S."/>
            <person name="Haridas S."/>
            <person name="Kuo A."/>
            <person name="Mondo S."/>
            <person name="Pangilinan J."/>
            <person name="Riley R."/>
            <person name="LaButti K."/>
            <person name="Andreopoulos B."/>
            <person name="Lipzen A."/>
            <person name="Chen C."/>
            <person name="Yan M."/>
            <person name="Daum C."/>
            <person name="Ng V."/>
            <person name="Clum A."/>
            <person name="Steindorff A."/>
            <person name="Ohm R.A."/>
            <person name="Martin F."/>
            <person name="Silar P."/>
            <person name="Natvig D.O."/>
            <person name="Lalanne C."/>
            <person name="Gautier V."/>
            <person name="Ament-Velasquez S.L."/>
            <person name="Kruys A."/>
            <person name="Hutchinson M.I."/>
            <person name="Powell A.J."/>
            <person name="Barry K."/>
            <person name="Miller A.N."/>
            <person name="Grigoriev I.V."/>
            <person name="Debuchy R."/>
            <person name="Gladieux P."/>
            <person name="Hiltunen Thoren M."/>
            <person name="Johannesson H."/>
        </authorList>
    </citation>
    <scope>NUCLEOTIDE SEQUENCE</scope>
    <source>
        <strain evidence="4">CBS 315.58</strain>
    </source>
</reference>
<dbReference type="InterPro" id="IPR001005">
    <property type="entry name" value="SANT/Myb"/>
</dbReference>
<evidence type="ECO:0000259" key="2">
    <source>
        <dbReference type="PROSITE" id="PS50090"/>
    </source>
</evidence>
<evidence type="ECO:0000313" key="5">
    <source>
        <dbReference type="Proteomes" id="UP001303160"/>
    </source>
</evidence>
<name>A0AAN6XU90_9PEZI</name>
<dbReference type="InterPro" id="IPR017930">
    <property type="entry name" value="Myb_dom"/>
</dbReference>
<feature type="region of interest" description="Disordered" evidence="1">
    <location>
        <begin position="288"/>
        <end position="412"/>
    </location>
</feature>
<organism evidence="4 5">
    <name type="scientific">Triangularia verruculosa</name>
    <dbReference type="NCBI Taxonomy" id="2587418"/>
    <lineage>
        <taxon>Eukaryota</taxon>
        <taxon>Fungi</taxon>
        <taxon>Dikarya</taxon>
        <taxon>Ascomycota</taxon>
        <taxon>Pezizomycotina</taxon>
        <taxon>Sordariomycetes</taxon>
        <taxon>Sordariomycetidae</taxon>
        <taxon>Sordariales</taxon>
        <taxon>Podosporaceae</taxon>
        <taxon>Triangularia</taxon>
    </lineage>
</organism>
<feature type="compositionally biased region" description="Polar residues" evidence="1">
    <location>
        <begin position="288"/>
        <end position="298"/>
    </location>
</feature>
<dbReference type="EMBL" id="MU863880">
    <property type="protein sequence ID" value="KAK4204662.1"/>
    <property type="molecule type" value="Genomic_DNA"/>
</dbReference>